<evidence type="ECO:0000313" key="6">
    <source>
        <dbReference type="EMBL" id="CDO68291.1"/>
    </source>
</evidence>
<dbReference type="GO" id="GO:0005634">
    <property type="term" value="C:nucleus"/>
    <property type="evidence" value="ECO:0007669"/>
    <property type="project" value="UniProtKB-SubCell"/>
</dbReference>
<dbReference type="Gene3D" id="3.40.50.10190">
    <property type="entry name" value="BRCT domain"/>
    <property type="match status" value="1"/>
</dbReference>
<comment type="subcellular location">
    <subcellularLocation>
        <location evidence="1">Nucleus</location>
    </subcellularLocation>
</comment>
<evidence type="ECO:0000313" key="7">
    <source>
        <dbReference type="Proteomes" id="UP000029665"/>
    </source>
</evidence>
<name>A0A060S2E8_PYCCI</name>
<organism evidence="6 7">
    <name type="scientific">Pycnoporus cinnabarinus</name>
    <name type="common">Cinnabar-red polypore</name>
    <name type="synonym">Trametes cinnabarina</name>
    <dbReference type="NCBI Taxonomy" id="5643"/>
    <lineage>
        <taxon>Eukaryota</taxon>
        <taxon>Fungi</taxon>
        <taxon>Dikarya</taxon>
        <taxon>Basidiomycota</taxon>
        <taxon>Agaricomycotina</taxon>
        <taxon>Agaricomycetes</taxon>
        <taxon>Polyporales</taxon>
        <taxon>Polyporaceae</taxon>
        <taxon>Trametes</taxon>
    </lineage>
</organism>
<feature type="domain" description="BRCT" evidence="5">
    <location>
        <begin position="708"/>
        <end position="822"/>
    </location>
</feature>
<dbReference type="CDD" id="cd17745">
    <property type="entry name" value="BRCT_p53bp1_rpt1"/>
    <property type="match status" value="1"/>
</dbReference>
<dbReference type="OrthoDB" id="129353at2759"/>
<dbReference type="AlphaFoldDB" id="A0A060S2E8"/>
<dbReference type="Gene3D" id="2.30.30.140">
    <property type="match status" value="1"/>
</dbReference>
<sequence>MRGSSVYSGNARSSSPPGRVLVEGTPSSSSRSNDTQSQSQAFRSHSQYGESQDAGGDTQLSDLFPPGQGESMEAELAGLVNAQPLDFDHAHDHGQQGQQKDSTQSQESYASTEPSSSYERLANQDPFSPVPEATQPAHASSDETQPPDYSTPSHAVDVSSIIRDHEYYNEKGQYVLPSVPSANRSSDMTRSSVPRGRLIELVAPHKRYRYQNVITSTNATAGPSTEQTTARAIANSSAGFDELAETQPPDVSLSLASGGDQTQPSVERDFVTVPRRTLPPRTRVLHALAGHQQSPKTDFVPDSEETRIVPDSDPPMPSPAKPATAQFSPVKPRSRLGLQSEEEVLRTVIEPAFRSVLPATEEEDEDEEEVPLAAAMQSAKAKGKRKASDPSASAEHKSPPSPAKKMGPAPLARHKASAQKSSSWKHAVVPSSDPREQVEDATLRPKSSKPRTPVEQIAPPLVRPRSAPRQAKLAAQARLHESSDEDEVKDTVALDQKDDGEGTQLADDDMDVDSPEVTAKPTRNGKRKRIISSSARKNSSKGNGARTPKENLSTPATRPTKRLKSASNARSLGGTATRVFALWKQDGHYYSGTVHSQVELGKYDIHFDDGDSSQVELKHMRACRLRQGDNVLLQGATKAVVVKPPSSGTAGHQPGDEVLLDLDEDGEESVQVQSIRLAPRLACEPTPSRLSAPSESSLRGGRKTLNKTGLVITFSPKYEEKERASLNAEIRRNGGVVLDDWTSLFAMDGTIAQKGNRWCLKADDIKWSDRKDVDRAFLVSDDYSHKPKYLLALALGIPCLSVEWVRQVAMEQTDVDWQPYLLPAGFSVHLDTRVSQLIDLDWGNSVHHLTEITDNPVPHKVFTGKSILCVSPLFVPCRHKTKKNSNGGQDSVPLITLCMGADTVEAVTDERHASHDIREYDYIVVRDKQECKRLSVYEHCVDMDWVKDCLISGRLVPLPSRSKL</sequence>
<feature type="compositionally biased region" description="Low complexity" evidence="4">
    <location>
        <begin position="27"/>
        <end position="40"/>
    </location>
</feature>
<dbReference type="OMA" id="HPVYNFY"/>
<dbReference type="SMART" id="SM00292">
    <property type="entry name" value="BRCT"/>
    <property type="match status" value="2"/>
</dbReference>
<feature type="compositionally biased region" description="Polar residues" evidence="4">
    <location>
        <begin position="107"/>
        <end position="118"/>
    </location>
</feature>
<keyword evidence="2" id="KW-0227">DNA damage</keyword>
<evidence type="ECO:0000256" key="2">
    <source>
        <dbReference type="ARBA" id="ARBA00022763"/>
    </source>
</evidence>
<feature type="compositionally biased region" description="Polar residues" evidence="4">
    <location>
        <begin position="142"/>
        <end position="153"/>
    </location>
</feature>
<dbReference type="HOGENOM" id="CLU_007788_0_0_1"/>
<feature type="compositionally biased region" description="Low complexity" evidence="4">
    <location>
        <begin position="95"/>
        <end position="106"/>
    </location>
</feature>
<feature type="compositionally biased region" description="Polar residues" evidence="4">
    <location>
        <begin position="41"/>
        <end position="50"/>
    </location>
</feature>
<protein>
    <recommendedName>
        <fullName evidence="5">BRCT domain-containing protein</fullName>
    </recommendedName>
</protein>
<dbReference type="InterPro" id="IPR047249">
    <property type="entry name" value="BRCT_p53bp1-like_rpt1"/>
</dbReference>
<dbReference type="PANTHER" id="PTHR15321">
    <property type="entry name" value="TUMOR SUPPRESSOR P53-BINDING PROTEIN 1"/>
    <property type="match status" value="1"/>
</dbReference>
<reference evidence="6" key="1">
    <citation type="submission" date="2014-01" db="EMBL/GenBank/DDBJ databases">
        <title>The genome of the white-rot fungus Pycnoporus cinnabarinus: a basidiomycete model with a versatile arsenal for lignocellulosic biomass breakdown.</title>
        <authorList>
            <person name="Levasseur A."/>
            <person name="Lomascolo A."/>
            <person name="Ruiz-Duenas F.J."/>
            <person name="Uzan E."/>
            <person name="Piumi F."/>
            <person name="Kues U."/>
            <person name="Ram A.F.J."/>
            <person name="Murat C."/>
            <person name="Haon M."/>
            <person name="Benoit I."/>
            <person name="Arfi Y."/>
            <person name="Chevret D."/>
            <person name="Drula E."/>
            <person name="Kwon M.J."/>
            <person name="Gouret P."/>
            <person name="Lesage-Meessen L."/>
            <person name="Lombard V."/>
            <person name="Mariette J."/>
            <person name="Noirot C."/>
            <person name="Park J."/>
            <person name="Patyshakuliyeva A."/>
            <person name="Wieneger R.A.B."/>
            <person name="Wosten H.A.B."/>
            <person name="Martin F."/>
            <person name="Coutinho P.M."/>
            <person name="de Vries R."/>
            <person name="Martinez A.T."/>
            <person name="Klopp C."/>
            <person name="Pontarotti P."/>
            <person name="Henrissat B."/>
            <person name="Record E."/>
        </authorList>
    </citation>
    <scope>NUCLEOTIDE SEQUENCE [LARGE SCALE GENOMIC DNA]</scope>
    <source>
        <strain evidence="6">BRFM137</strain>
    </source>
</reference>
<evidence type="ECO:0000256" key="3">
    <source>
        <dbReference type="ARBA" id="ARBA00023242"/>
    </source>
</evidence>
<keyword evidence="3" id="KW-0539">Nucleus</keyword>
<feature type="region of interest" description="Disordered" evidence="4">
    <location>
        <begin position="291"/>
        <end position="570"/>
    </location>
</feature>
<comment type="caution">
    <text evidence="6">The sequence shown here is derived from an EMBL/GenBank/DDBJ whole genome shotgun (WGS) entry which is preliminary data.</text>
</comment>
<dbReference type="InterPro" id="IPR047250">
    <property type="entry name" value="BRCT_p53bp1-like_rpt2"/>
</dbReference>
<feature type="compositionally biased region" description="Acidic residues" evidence="4">
    <location>
        <begin position="360"/>
        <end position="370"/>
    </location>
</feature>
<proteinExistence type="predicted"/>
<dbReference type="Pfam" id="PF18115">
    <property type="entry name" value="Tudor_3"/>
    <property type="match status" value="1"/>
</dbReference>
<dbReference type="SUPFAM" id="SSF63748">
    <property type="entry name" value="Tudor/PWWP/MBT"/>
    <property type="match status" value="1"/>
</dbReference>
<keyword evidence="7" id="KW-1185">Reference proteome</keyword>
<dbReference type="EMBL" id="CCBP010000011">
    <property type="protein sequence ID" value="CDO68291.1"/>
    <property type="molecule type" value="Genomic_DNA"/>
</dbReference>
<dbReference type="InterPro" id="IPR001357">
    <property type="entry name" value="BRCT_dom"/>
</dbReference>
<dbReference type="InterPro" id="IPR047252">
    <property type="entry name" value="TP53BP1-like"/>
</dbReference>
<dbReference type="CDD" id="cd17724">
    <property type="entry name" value="BRCT_p53bp1_rpt2"/>
    <property type="match status" value="1"/>
</dbReference>
<feature type="compositionally biased region" description="Polar residues" evidence="4">
    <location>
        <begin position="531"/>
        <end position="542"/>
    </location>
</feature>
<feature type="compositionally biased region" description="Basic and acidic residues" evidence="4">
    <location>
        <begin position="433"/>
        <end position="443"/>
    </location>
</feature>
<evidence type="ECO:0000259" key="5">
    <source>
        <dbReference type="PROSITE" id="PS50172"/>
    </source>
</evidence>
<feature type="compositionally biased region" description="Polar residues" evidence="4">
    <location>
        <begin position="1"/>
        <end position="16"/>
    </location>
</feature>
<dbReference type="InterPro" id="IPR041297">
    <property type="entry name" value="Crb2_Tudor"/>
</dbReference>
<feature type="compositionally biased region" description="Basic and acidic residues" evidence="4">
    <location>
        <begin position="489"/>
        <end position="500"/>
    </location>
</feature>
<dbReference type="InterPro" id="IPR036420">
    <property type="entry name" value="BRCT_dom_sf"/>
</dbReference>
<dbReference type="GO" id="GO:0000077">
    <property type="term" value="P:DNA damage checkpoint signaling"/>
    <property type="evidence" value="ECO:0007669"/>
    <property type="project" value="TreeGrafter"/>
</dbReference>
<gene>
    <name evidence="6" type="ORF">BN946_scf184799.g18</name>
</gene>
<dbReference type="STRING" id="5643.A0A060S2E8"/>
<dbReference type="Proteomes" id="UP000029665">
    <property type="component" value="Unassembled WGS sequence"/>
</dbReference>
<dbReference type="GO" id="GO:0045944">
    <property type="term" value="P:positive regulation of transcription by RNA polymerase II"/>
    <property type="evidence" value="ECO:0007669"/>
    <property type="project" value="TreeGrafter"/>
</dbReference>
<evidence type="ECO:0000256" key="4">
    <source>
        <dbReference type="SAM" id="MobiDB-lite"/>
    </source>
</evidence>
<dbReference type="PANTHER" id="PTHR15321:SF3">
    <property type="entry name" value="TP53-BINDING PROTEIN 1"/>
    <property type="match status" value="1"/>
</dbReference>
<evidence type="ECO:0000256" key="1">
    <source>
        <dbReference type="ARBA" id="ARBA00004123"/>
    </source>
</evidence>
<dbReference type="SUPFAM" id="SSF52113">
    <property type="entry name" value="BRCT domain"/>
    <property type="match status" value="1"/>
</dbReference>
<dbReference type="PROSITE" id="PS50172">
    <property type="entry name" value="BRCT"/>
    <property type="match status" value="1"/>
</dbReference>
<feature type="region of interest" description="Disordered" evidence="4">
    <location>
        <begin position="1"/>
        <end position="162"/>
    </location>
</feature>
<dbReference type="GO" id="GO:0042393">
    <property type="term" value="F:histone binding"/>
    <property type="evidence" value="ECO:0007669"/>
    <property type="project" value="TreeGrafter"/>
</dbReference>
<accession>A0A060S2E8</accession>